<dbReference type="Pfam" id="PF09413">
    <property type="entry name" value="DUF2007"/>
    <property type="match status" value="1"/>
</dbReference>
<dbReference type="OrthoDB" id="6197669at2"/>
<dbReference type="SUPFAM" id="SSF54913">
    <property type="entry name" value="GlnB-like"/>
    <property type="match status" value="1"/>
</dbReference>
<organism evidence="3 4">
    <name type="scientific">Hahella chejuensis (strain KCTC 2396)</name>
    <dbReference type="NCBI Taxonomy" id="349521"/>
    <lineage>
        <taxon>Bacteria</taxon>
        <taxon>Pseudomonadati</taxon>
        <taxon>Pseudomonadota</taxon>
        <taxon>Gammaproteobacteria</taxon>
        <taxon>Oceanospirillales</taxon>
        <taxon>Hahellaceae</taxon>
        <taxon>Hahella</taxon>
    </lineage>
</organism>
<dbReference type="EMBL" id="CP000155">
    <property type="protein sequence ID" value="ABC27495.1"/>
    <property type="molecule type" value="Genomic_DNA"/>
</dbReference>
<evidence type="ECO:0000256" key="1">
    <source>
        <dbReference type="SAM" id="Phobius"/>
    </source>
</evidence>
<keyword evidence="1" id="KW-0472">Membrane</keyword>
<keyword evidence="1" id="KW-0812">Transmembrane</keyword>
<keyword evidence="4" id="KW-1185">Reference proteome</keyword>
<evidence type="ECO:0000313" key="4">
    <source>
        <dbReference type="Proteomes" id="UP000000238"/>
    </source>
</evidence>
<dbReference type="eggNOG" id="ENOG5033DJM">
    <property type="taxonomic scope" value="Bacteria"/>
</dbReference>
<dbReference type="RefSeq" id="WP_011394572.1">
    <property type="nucleotide sequence ID" value="NC_007645.1"/>
</dbReference>
<dbReference type="KEGG" id="hch:HCH_00592"/>
<protein>
    <recommendedName>
        <fullName evidence="2">DUF2007 domain-containing protein</fullName>
    </recommendedName>
</protein>
<reference evidence="3 4" key="1">
    <citation type="journal article" date="2005" name="Nucleic Acids Res.">
        <title>Genomic blueprint of Hahella chejuensis, a marine microbe producing an algicidal agent.</title>
        <authorList>
            <person name="Jeong H."/>
            <person name="Yim J.H."/>
            <person name="Lee C."/>
            <person name="Choi S.-H."/>
            <person name="Park Y.K."/>
            <person name="Yoon S.H."/>
            <person name="Hur C.-G."/>
            <person name="Kang H.-Y."/>
            <person name="Kim D."/>
            <person name="Lee H.H."/>
            <person name="Park K.H."/>
            <person name="Park S.-H."/>
            <person name="Park H.-S."/>
            <person name="Lee H.K."/>
            <person name="Oh T.K."/>
            <person name="Kim J.F."/>
        </authorList>
    </citation>
    <scope>NUCLEOTIDE SEQUENCE [LARGE SCALE GENOMIC DNA]</scope>
    <source>
        <strain evidence="3 4">KCTC 2396</strain>
    </source>
</reference>
<dbReference type="AlphaFoldDB" id="Q2SPC9"/>
<dbReference type="Proteomes" id="UP000000238">
    <property type="component" value="Chromosome"/>
</dbReference>
<proteinExistence type="predicted"/>
<dbReference type="STRING" id="349521.HCH_00592"/>
<feature type="domain" description="DUF2007" evidence="2">
    <location>
        <begin position="1"/>
        <end position="67"/>
    </location>
</feature>
<gene>
    <name evidence="3" type="ordered locus">HCH_00592</name>
</gene>
<name>Q2SPC9_HAHCH</name>
<evidence type="ECO:0000259" key="2">
    <source>
        <dbReference type="Pfam" id="PF09413"/>
    </source>
</evidence>
<sequence length="103" mass="11375">MRQVYEAANVLEAHMIKGVLEQSGVTGFIDGEFLQGGMGELPAAGLVRVSVNDVDYEQARSILRDWENSQVQEAHTPASHFTGWIGIFLFGFITGLVTAFWLM</sequence>
<feature type="transmembrane region" description="Helical" evidence="1">
    <location>
        <begin position="81"/>
        <end position="102"/>
    </location>
</feature>
<evidence type="ECO:0000313" key="3">
    <source>
        <dbReference type="EMBL" id="ABC27495.1"/>
    </source>
</evidence>
<keyword evidence="1" id="KW-1133">Transmembrane helix</keyword>
<dbReference type="InterPro" id="IPR018551">
    <property type="entry name" value="DUF2007"/>
</dbReference>
<accession>Q2SPC9</accession>
<dbReference type="HOGENOM" id="CLU_155686_1_0_6"/>
<dbReference type="Gene3D" id="3.30.70.790">
    <property type="entry name" value="UreE, C-terminal domain"/>
    <property type="match status" value="1"/>
</dbReference>
<dbReference type="InterPro" id="IPR011322">
    <property type="entry name" value="N-reg_PII-like_a/b"/>
</dbReference>